<feature type="transmembrane region" description="Helical" evidence="6">
    <location>
        <begin position="239"/>
        <end position="263"/>
    </location>
</feature>
<feature type="transmembrane region" description="Helical" evidence="6">
    <location>
        <begin position="97"/>
        <end position="121"/>
    </location>
</feature>
<evidence type="ECO:0000256" key="1">
    <source>
        <dbReference type="ARBA" id="ARBA00004651"/>
    </source>
</evidence>
<feature type="transmembrane region" description="Helical" evidence="6">
    <location>
        <begin position="275"/>
        <end position="296"/>
    </location>
</feature>
<feature type="transmembrane region" description="Helical" evidence="6">
    <location>
        <begin position="349"/>
        <end position="367"/>
    </location>
</feature>
<feature type="transmembrane region" description="Helical" evidence="6">
    <location>
        <begin position="379"/>
        <end position="398"/>
    </location>
</feature>
<feature type="transmembrane region" description="Helical" evidence="6">
    <location>
        <begin position="66"/>
        <end position="85"/>
    </location>
</feature>
<keyword evidence="2" id="KW-1003">Cell membrane</keyword>
<comment type="subcellular location">
    <subcellularLocation>
        <location evidence="1">Cell membrane</location>
        <topology evidence="1">Multi-pass membrane protein</topology>
    </subcellularLocation>
</comment>
<dbReference type="PANTHER" id="PTHR30250">
    <property type="entry name" value="PST FAMILY PREDICTED COLANIC ACID TRANSPORTER"/>
    <property type="match status" value="1"/>
</dbReference>
<feature type="transmembrane region" description="Helical" evidence="6">
    <location>
        <begin position="162"/>
        <end position="185"/>
    </location>
</feature>
<dbReference type="RefSeq" id="WP_344589733.1">
    <property type="nucleotide sequence ID" value="NZ_BAAARW010000012.1"/>
</dbReference>
<evidence type="ECO:0000256" key="2">
    <source>
        <dbReference type="ARBA" id="ARBA00022475"/>
    </source>
</evidence>
<feature type="transmembrane region" description="Helical" evidence="6">
    <location>
        <begin position="197"/>
        <end position="218"/>
    </location>
</feature>
<protein>
    <recommendedName>
        <fullName evidence="9">Lipopolysaccharide biosynthesis protein</fullName>
    </recommendedName>
</protein>
<dbReference type="PANTHER" id="PTHR30250:SF11">
    <property type="entry name" value="O-ANTIGEN TRANSPORTER-RELATED"/>
    <property type="match status" value="1"/>
</dbReference>
<evidence type="ECO:0000256" key="3">
    <source>
        <dbReference type="ARBA" id="ARBA00022692"/>
    </source>
</evidence>
<dbReference type="Proteomes" id="UP001501231">
    <property type="component" value="Unassembled WGS sequence"/>
</dbReference>
<gene>
    <name evidence="7" type="ORF">GCM10010191_31790</name>
</gene>
<proteinExistence type="predicted"/>
<feature type="transmembrane region" description="Helical" evidence="6">
    <location>
        <begin position="317"/>
        <end position="337"/>
    </location>
</feature>
<reference evidence="7 8" key="1">
    <citation type="journal article" date="2019" name="Int. J. Syst. Evol. Microbiol.">
        <title>The Global Catalogue of Microorganisms (GCM) 10K type strain sequencing project: providing services to taxonomists for standard genome sequencing and annotation.</title>
        <authorList>
            <consortium name="The Broad Institute Genomics Platform"/>
            <consortium name="The Broad Institute Genome Sequencing Center for Infectious Disease"/>
            <person name="Wu L."/>
            <person name="Ma J."/>
        </authorList>
    </citation>
    <scope>NUCLEOTIDE SEQUENCE [LARGE SCALE GENOMIC DNA]</scope>
    <source>
        <strain evidence="7 8">JCM 3325</strain>
    </source>
</reference>
<evidence type="ECO:0000256" key="5">
    <source>
        <dbReference type="ARBA" id="ARBA00023136"/>
    </source>
</evidence>
<accession>A0ABN3J0R6</accession>
<keyword evidence="3 6" id="KW-0812">Transmembrane</keyword>
<evidence type="ECO:0000313" key="7">
    <source>
        <dbReference type="EMBL" id="GAA2418587.1"/>
    </source>
</evidence>
<keyword evidence="5 6" id="KW-0472">Membrane</keyword>
<feature type="transmembrane region" description="Helical" evidence="6">
    <location>
        <begin position="31"/>
        <end position="51"/>
    </location>
</feature>
<keyword evidence="8" id="KW-1185">Reference proteome</keyword>
<dbReference type="InterPro" id="IPR050833">
    <property type="entry name" value="Poly_Biosynth_Transport"/>
</dbReference>
<evidence type="ECO:0000313" key="8">
    <source>
        <dbReference type="Proteomes" id="UP001501231"/>
    </source>
</evidence>
<keyword evidence="4 6" id="KW-1133">Transmembrane helix</keyword>
<name>A0ABN3J0R6_9ACTN</name>
<evidence type="ECO:0000256" key="4">
    <source>
        <dbReference type="ARBA" id="ARBA00022989"/>
    </source>
</evidence>
<evidence type="ECO:0000256" key="6">
    <source>
        <dbReference type="SAM" id="Phobius"/>
    </source>
</evidence>
<dbReference type="EMBL" id="BAAARW010000012">
    <property type="protein sequence ID" value="GAA2418587.1"/>
    <property type="molecule type" value="Genomic_DNA"/>
</dbReference>
<sequence length="443" mass="47733">MSEASAPREVLAPDAPGWLRRELSNPLFRNAYALVANGGLTGLLGLAYWALGAKLYSPDDMGRNWAVIQAIMFVGSVTMLNFLLIRFVPQTARHTRALVLACYAAGAVAAAVLALGFLLTLDLWGESFSHLRNWKMALWFLAMAVAWNLWNQQEGVFTGLRHAGWVPVVNVLFGVAKLALLVALFRAFPDDGVTLSWFVPAMVMLVPVSLFIFGRMLPEHRRRNFGRGARPTHRDIARYAGGAYLGGAFQYASISLIPVVVAAHLSSSTNAYFQMAWALGMMLDLLALTLSMSLTVEGAFDHGRLAESARAALRRTLTLMTPVMVLVAIAAPIGLRFFGHEYAERGGPLLQVLALAVLPKALIELYIGVLRVQNRTRLIAALQAARLAGVLALVPVVVDPDLLATIGLVIVGVNTIVAALVLPGLLNVTRATPSTAPGGRDIP</sequence>
<feature type="transmembrane region" description="Helical" evidence="6">
    <location>
        <begin position="404"/>
        <end position="426"/>
    </location>
</feature>
<organism evidence="7 8">
    <name type="scientific">Actinomadura vinacea</name>
    <dbReference type="NCBI Taxonomy" id="115336"/>
    <lineage>
        <taxon>Bacteria</taxon>
        <taxon>Bacillati</taxon>
        <taxon>Actinomycetota</taxon>
        <taxon>Actinomycetes</taxon>
        <taxon>Streptosporangiales</taxon>
        <taxon>Thermomonosporaceae</taxon>
        <taxon>Actinomadura</taxon>
    </lineage>
</organism>
<evidence type="ECO:0008006" key="9">
    <source>
        <dbReference type="Google" id="ProtNLM"/>
    </source>
</evidence>
<comment type="caution">
    <text evidence="7">The sequence shown here is derived from an EMBL/GenBank/DDBJ whole genome shotgun (WGS) entry which is preliminary data.</text>
</comment>
<feature type="transmembrane region" description="Helical" evidence="6">
    <location>
        <begin position="133"/>
        <end position="150"/>
    </location>
</feature>